<dbReference type="NCBIfam" id="TIGR00277">
    <property type="entry name" value="HDIG"/>
    <property type="match status" value="1"/>
</dbReference>
<evidence type="ECO:0000313" key="2">
    <source>
        <dbReference type="EMBL" id="GAH08487.1"/>
    </source>
</evidence>
<proteinExistence type="predicted"/>
<dbReference type="Gene3D" id="1.10.3210.10">
    <property type="entry name" value="Hypothetical protein af1432"/>
    <property type="match status" value="1"/>
</dbReference>
<reference evidence="2" key="1">
    <citation type="journal article" date="2014" name="Front. Microbiol.">
        <title>High frequency of phylogenetically diverse reductive dehalogenase-homologous genes in deep subseafloor sedimentary metagenomes.</title>
        <authorList>
            <person name="Kawai M."/>
            <person name="Futagami T."/>
            <person name="Toyoda A."/>
            <person name="Takaki Y."/>
            <person name="Nishi S."/>
            <person name="Hori S."/>
            <person name="Arai W."/>
            <person name="Tsubouchi T."/>
            <person name="Morono Y."/>
            <person name="Uchiyama I."/>
            <person name="Ito T."/>
            <person name="Fujiyama A."/>
            <person name="Inagaki F."/>
            <person name="Takami H."/>
        </authorList>
    </citation>
    <scope>NUCLEOTIDE SEQUENCE</scope>
    <source>
        <strain evidence="2">Expedition CK06-06</strain>
    </source>
</reference>
<sequence>LYPLETFFSRITNIKLIELADFHQPVLKRLMSEAPGTYHHCLMVASLAERAAETIDANSLLTRVGAYYHDIGKLIKPEYFVENQASMGNPHETISPSMSGLVVISHVKEGINLARKYDLDKPIINLIQEHHGTSLLHLFYQKALQEKGKAINENEFRYPGPKPRTKESAILMLADSCEAACRTIEEANPGRIEEMVKKIVNNKFIDGQFDDSPITLSDLNKIAHNMIAT</sequence>
<feature type="non-terminal residue" evidence="2">
    <location>
        <position position="1"/>
    </location>
</feature>
<comment type="caution">
    <text evidence="2">The sequence shown here is derived from an EMBL/GenBank/DDBJ whole genome shotgun (WGS) entry which is preliminary data.</text>
</comment>
<dbReference type="InterPro" id="IPR006674">
    <property type="entry name" value="HD_domain"/>
</dbReference>
<dbReference type="EMBL" id="BART01033544">
    <property type="protein sequence ID" value="GAH08487.1"/>
    <property type="molecule type" value="Genomic_DNA"/>
</dbReference>
<dbReference type="PROSITE" id="PS51831">
    <property type="entry name" value="HD"/>
    <property type="match status" value="1"/>
</dbReference>
<feature type="non-terminal residue" evidence="2">
    <location>
        <position position="229"/>
    </location>
</feature>
<feature type="domain" description="HD" evidence="1">
    <location>
        <begin position="37"/>
        <end position="180"/>
    </location>
</feature>
<gene>
    <name evidence="2" type="ORF">S01H4_57605</name>
</gene>
<dbReference type="InterPro" id="IPR003607">
    <property type="entry name" value="HD/PDEase_dom"/>
</dbReference>
<protein>
    <recommendedName>
        <fullName evidence="1">HD domain-containing protein</fullName>
    </recommendedName>
</protein>
<dbReference type="SMART" id="SM00471">
    <property type="entry name" value="HDc"/>
    <property type="match status" value="1"/>
</dbReference>
<organism evidence="2">
    <name type="scientific">marine sediment metagenome</name>
    <dbReference type="NCBI Taxonomy" id="412755"/>
    <lineage>
        <taxon>unclassified sequences</taxon>
        <taxon>metagenomes</taxon>
        <taxon>ecological metagenomes</taxon>
    </lineage>
</organism>
<dbReference type="AlphaFoldDB" id="X1CL80"/>
<dbReference type="SUPFAM" id="SSF109604">
    <property type="entry name" value="HD-domain/PDEase-like"/>
    <property type="match status" value="1"/>
</dbReference>
<dbReference type="InterPro" id="IPR052722">
    <property type="entry name" value="PgpH_phosphodiesterase"/>
</dbReference>
<dbReference type="InterPro" id="IPR006675">
    <property type="entry name" value="HDIG_dom"/>
</dbReference>
<dbReference type="PANTHER" id="PTHR36442:SF1">
    <property type="entry name" value="CYCLIC-DI-AMP PHOSPHODIESTERASE PGPH"/>
    <property type="match status" value="1"/>
</dbReference>
<dbReference type="Pfam" id="PF01966">
    <property type="entry name" value="HD"/>
    <property type="match status" value="1"/>
</dbReference>
<dbReference type="CDD" id="cd00077">
    <property type="entry name" value="HDc"/>
    <property type="match status" value="1"/>
</dbReference>
<evidence type="ECO:0000259" key="1">
    <source>
        <dbReference type="PROSITE" id="PS51831"/>
    </source>
</evidence>
<dbReference type="PANTHER" id="PTHR36442">
    <property type="entry name" value="CYCLIC-DI-AMP PHOSPHODIESTERASE PGPH"/>
    <property type="match status" value="1"/>
</dbReference>
<accession>X1CL80</accession>
<name>X1CL80_9ZZZZ</name>